<gene>
    <name evidence="2" type="ordered locus">XCV0872</name>
</gene>
<evidence type="ECO:0000313" key="3">
    <source>
        <dbReference type="Proteomes" id="UP000007069"/>
    </source>
</evidence>
<protein>
    <submittedName>
        <fullName evidence="2">Putative membrane protein</fullName>
    </submittedName>
</protein>
<evidence type="ECO:0000313" key="2">
    <source>
        <dbReference type="EMBL" id="CAJ22503.1"/>
    </source>
</evidence>
<keyword evidence="1" id="KW-0812">Transmembrane</keyword>
<dbReference type="Proteomes" id="UP000007069">
    <property type="component" value="Chromosome"/>
</dbReference>
<evidence type="ECO:0000256" key="1">
    <source>
        <dbReference type="SAM" id="Phobius"/>
    </source>
</evidence>
<dbReference type="KEGG" id="xcv:XCV0872"/>
<sequence length="64" mass="6838">MCSAVHRPVPGSTACSQHRLHCACIVIGAFVGVGLPLVVICTECFGLRGRFHAYMRDASPSIHT</sequence>
<name>Q3BXB0_XANE5</name>
<keyword evidence="1" id="KW-1133">Transmembrane helix</keyword>
<organism evidence="3">
    <name type="scientific">Xanthomonas euvesicatoria pv. vesicatoria (strain 85-10)</name>
    <name type="common">Xanthomonas campestris pv. vesicatoria</name>
    <dbReference type="NCBI Taxonomy" id="316273"/>
    <lineage>
        <taxon>Bacteria</taxon>
        <taxon>Pseudomonadati</taxon>
        <taxon>Pseudomonadota</taxon>
        <taxon>Gammaproteobacteria</taxon>
        <taxon>Lysobacterales</taxon>
        <taxon>Lysobacteraceae</taxon>
        <taxon>Xanthomonas</taxon>
    </lineage>
</organism>
<dbReference type="EMBL" id="AM039952">
    <property type="protein sequence ID" value="CAJ22503.1"/>
    <property type="molecule type" value="Genomic_DNA"/>
</dbReference>
<dbReference type="HOGENOM" id="CLU_2866721_0_0_6"/>
<proteinExistence type="predicted"/>
<reference evidence="2 3" key="1">
    <citation type="journal article" date="2005" name="J. Bacteriol.">
        <title>Insights into genome plasticity and pathogenicity of the plant pathogenic Bacterium Xanthomonas campestris pv. vesicatoria revealed by the complete genome sequence.</title>
        <authorList>
            <person name="Thieme F."/>
            <person name="Koebnik R."/>
            <person name="Bekel T."/>
            <person name="Berger C."/>
            <person name="Boch J."/>
            <person name="Buettner D."/>
            <person name="Caldana C."/>
            <person name="Gaigalat L."/>
            <person name="Goesmann A."/>
            <person name="Kay S."/>
            <person name="Kirchner O."/>
            <person name="Lanz C."/>
            <person name="Linke B."/>
            <person name="McHardy A.C."/>
            <person name="Meyer F."/>
            <person name="Mittenhuber G."/>
            <person name="Nies D.H."/>
            <person name="Niesbach-Kloesgen U."/>
            <person name="Patschkowski T."/>
            <person name="Rueckert C."/>
            <person name="Rupp O."/>
            <person name="Schneicker S."/>
            <person name="Schuster S.C."/>
            <person name="Vorhoelter F.J."/>
            <person name="Weber E."/>
            <person name="Puehler A."/>
            <person name="Bonas U."/>
            <person name="Bartels D."/>
            <person name="Kaiser O."/>
        </authorList>
    </citation>
    <scope>NUCLEOTIDE SEQUENCE [LARGE SCALE GENOMIC DNA]</scope>
    <source>
        <strain evidence="2 3">85-10</strain>
    </source>
</reference>
<accession>Q3BXB0</accession>
<keyword evidence="1" id="KW-0472">Membrane</keyword>
<feature type="transmembrane region" description="Helical" evidence="1">
    <location>
        <begin position="20"/>
        <end position="46"/>
    </location>
</feature>
<dbReference type="AlphaFoldDB" id="Q3BXB0"/>